<accession>A0A667IHD8</accession>
<evidence type="ECO:0000256" key="4">
    <source>
        <dbReference type="ARBA" id="ARBA00023180"/>
    </source>
</evidence>
<dbReference type="Ensembl" id="ENSLCNT00005035479.1">
    <property type="protein sequence ID" value="ENSLCNP00005031781.1"/>
    <property type="gene ID" value="ENSLCNG00005020708.1"/>
</dbReference>
<dbReference type="SUPFAM" id="SSF48726">
    <property type="entry name" value="Immunoglobulin"/>
    <property type="match status" value="2"/>
</dbReference>
<evidence type="ECO:0000259" key="8">
    <source>
        <dbReference type="Pfam" id="PF07686"/>
    </source>
</evidence>
<sequence length="376" mass="41719">MSLACQIFLLIFVFSIQGTVAWVSTGDLGASVRVEEVRAQLSLAGSLKISVTVLLFIGAAPANDDIVWGTLGQDINLDIPDSQMINIDDIHWEKGKKKVARFQISNKPKNPDEKYNVSMNGTLKIKHLMLEDSDTYKVVIYDKDGKNALEKTFQLKIQEKVSTPNIDWNCINKTLVCKISNGTDPELKLYVNGTSIKPVSLKFSTYRFINKQKILVNCTAENKVSKESNVKMITCSEKGLDLYFIIGVCGGSTIFVIFMVLLIFYINKRKKQNSRRNDEELEIKACRVTTKKRGPKPCQVPGSTPQSPAASQAPPPPSHRPQAQGHRPPPPGHRAQHNQQRKAPPPPATQVYQQKGPPLPRPRVQPKAPRGATGNS</sequence>
<dbReference type="GO" id="GO:0005102">
    <property type="term" value="F:signaling receptor binding"/>
    <property type="evidence" value="ECO:0007669"/>
    <property type="project" value="TreeGrafter"/>
</dbReference>
<evidence type="ECO:0000256" key="6">
    <source>
        <dbReference type="SAM" id="Phobius"/>
    </source>
</evidence>
<evidence type="ECO:0000313" key="10">
    <source>
        <dbReference type="Proteomes" id="UP000472241"/>
    </source>
</evidence>
<evidence type="ECO:0000313" key="9">
    <source>
        <dbReference type="Ensembl" id="ENSLCNP00005031781.1"/>
    </source>
</evidence>
<dbReference type="AlphaFoldDB" id="A0A667IHD8"/>
<organism evidence="9 10">
    <name type="scientific">Lynx canadensis</name>
    <name type="common">Canada lynx</name>
    <name type="synonym">Felis canadensis</name>
    <dbReference type="NCBI Taxonomy" id="61383"/>
    <lineage>
        <taxon>Eukaryota</taxon>
        <taxon>Metazoa</taxon>
        <taxon>Chordata</taxon>
        <taxon>Craniata</taxon>
        <taxon>Vertebrata</taxon>
        <taxon>Euteleostomi</taxon>
        <taxon>Mammalia</taxon>
        <taxon>Eutheria</taxon>
        <taxon>Laurasiatheria</taxon>
        <taxon>Carnivora</taxon>
        <taxon>Feliformia</taxon>
        <taxon>Felidae</taxon>
        <taxon>Felinae</taxon>
        <taxon>Lynx</taxon>
    </lineage>
</organism>
<dbReference type="InterPro" id="IPR036179">
    <property type="entry name" value="Ig-like_dom_sf"/>
</dbReference>
<evidence type="ECO:0000256" key="7">
    <source>
        <dbReference type="SAM" id="SignalP"/>
    </source>
</evidence>
<gene>
    <name evidence="9" type="primary">CD2</name>
</gene>
<dbReference type="InterPro" id="IPR013106">
    <property type="entry name" value="Ig_V-set"/>
</dbReference>
<feature type="domain" description="Immunoglobulin V-set" evidence="8">
    <location>
        <begin position="67"/>
        <end position="157"/>
    </location>
</feature>
<reference evidence="9" key="1">
    <citation type="submission" date="2025-08" db="UniProtKB">
        <authorList>
            <consortium name="Ensembl"/>
        </authorList>
    </citation>
    <scope>IDENTIFICATION</scope>
</reference>
<feature type="region of interest" description="Disordered" evidence="5">
    <location>
        <begin position="291"/>
        <end position="376"/>
    </location>
</feature>
<dbReference type="PANTHER" id="PTHR12080">
    <property type="entry name" value="SIGNALING LYMPHOCYTIC ACTIVATION MOLECULE"/>
    <property type="match status" value="1"/>
</dbReference>
<proteinExistence type="predicted"/>
<feature type="chain" id="PRO_5025408241" evidence="7">
    <location>
        <begin position="22"/>
        <end position="376"/>
    </location>
</feature>
<feature type="transmembrane region" description="Helical" evidence="6">
    <location>
        <begin position="242"/>
        <end position="266"/>
    </location>
</feature>
<keyword evidence="3 6" id="KW-0472">Membrane</keyword>
<keyword evidence="6" id="KW-1133">Transmembrane helix</keyword>
<evidence type="ECO:0000256" key="1">
    <source>
        <dbReference type="ARBA" id="ARBA00004370"/>
    </source>
</evidence>
<dbReference type="InterPro" id="IPR015631">
    <property type="entry name" value="CD2/SLAM_rcpt"/>
</dbReference>
<keyword evidence="10" id="KW-1185">Reference proteome</keyword>
<dbReference type="GO" id="GO:0016020">
    <property type="term" value="C:membrane"/>
    <property type="evidence" value="ECO:0007669"/>
    <property type="project" value="UniProtKB-SubCell"/>
</dbReference>
<evidence type="ECO:0000256" key="5">
    <source>
        <dbReference type="SAM" id="MobiDB-lite"/>
    </source>
</evidence>
<feature type="signal peptide" evidence="7">
    <location>
        <begin position="1"/>
        <end position="21"/>
    </location>
</feature>
<dbReference type="InterPro" id="IPR013783">
    <property type="entry name" value="Ig-like_fold"/>
</dbReference>
<dbReference type="GO" id="GO:0032729">
    <property type="term" value="P:positive regulation of type II interferon production"/>
    <property type="evidence" value="ECO:0007669"/>
    <property type="project" value="TreeGrafter"/>
</dbReference>
<keyword evidence="4" id="KW-0325">Glycoprotein</keyword>
<dbReference type="Pfam" id="PF07686">
    <property type="entry name" value="V-set"/>
    <property type="match status" value="1"/>
</dbReference>
<protein>
    <submittedName>
        <fullName evidence="9">CD2 molecule</fullName>
    </submittedName>
</protein>
<reference evidence="9" key="2">
    <citation type="submission" date="2025-09" db="UniProtKB">
        <authorList>
            <consortium name="Ensembl"/>
        </authorList>
    </citation>
    <scope>IDENTIFICATION</scope>
</reference>
<comment type="subcellular location">
    <subcellularLocation>
        <location evidence="1">Membrane</location>
    </subcellularLocation>
</comment>
<evidence type="ECO:0000256" key="3">
    <source>
        <dbReference type="ARBA" id="ARBA00023136"/>
    </source>
</evidence>
<keyword evidence="6" id="KW-0812">Transmembrane</keyword>
<dbReference type="GO" id="GO:0098609">
    <property type="term" value="P:cell-cell adhesion"/>
    <property type="evidence" value="ECO:0007669"/>
    <property type="project" value="TreeGrafter"/>
</dbReference>
<dbReference type="PRINTS" id="PR01870">
    <property type="entry name" value="CD2ANTIGEN"/>
</dbReference>
<keyword evidence="2 7" id="KW-0732">Signal</keyword>
<feature type="compositionally biased region" description="Low complexity" evidence="5">
    <location>
        <begin position="301"/>
        <end position="312"/>
    </location>
</feature>
<evidence type="ECO:0000256" key="2">
    <source>
        <dbReference type="ARBA" id="ARBA00022729"/>
    </source>
</evidence>
<dbReference type="PANTHER" id="PTHR12080:SF54">
    <property type="entry name" value="T-CELL SURFACE ANTIGEN CD2"/>
    <property type="match status" value="1"/>
</dbReference>
<dbReference type="InterPro" id="IPR015632">
    <property type="entry name" value="CD2"/>
</dbReference>
<dbReference type="Gene3D" id="2.60.40.10">
    <property type="entry name" value="Immunoglobulins"/>
    <property type="match status" value="2"/>
</dbReference>
<name>A0A667IHD8_LYNCA</name>
<dbReference type="Proteomes" id="UP000472241">
    <property type="component" value="Unplaced"/>
</dbReference>